<dbReference type="GeneID" id="98915502"/>
<dbReference type="AlphaFoldDB" id="A0A4R3Z3W2"/>
<keyword evidence="1" id="KW-1133">Transmembrane helix</keyword>
<keyword evidence="3" id="KW-1185">Reference proteome</keyword>
<evidence type="ECO:0000313" key="2">
    <source>
        <dbReference type="EMBL" id="TCV98624.1"/>
    </source>
</evidence>
<dbReference type="EMBL" id="SMCQ01000011">
    <property type="protein sequence ID" value="TCV98624.1"/>
    <property type="molecule type" value="Genomic_DNA"/>
</dbReference>
<keyword evidence="1" id="KW-0472">Membrane</keyword>
<gene>
    <name evidence="2" type="ORF">EDD60_11131</name>
</gene>
<dbReference type="InterPro" id="IPR046123">
    <property type="entry name" value="DUF6120"/>
</dbReference>
<dbReference type="Proteomes" id="UP000295515">
    <property type="component" value="Unassembled WGS sequence"/>
</dbReference>
<accession>A0A4R3Z3W2</accession>
<dbReference type="Pfam" id="PF19615">
    <property type="entry name" value="DUF6120"/>
    <property type="match status" value="1"/>
</dbReference>
<name>A0A4R3Z3W2_9FIRM</name>
<evidence type="ECO:0000313" key="3">
    <source>
        <dbReference type="Proteomes" id="UP000295515"/>
    </source>
</evidence>
<keyword evidence="1" id="KW-0812">Transmembrane</keyword>
<feature type="transmembrane region" description="Helical" evidence="1">
    <location>
        <begin position="81"/>
        <end position="100"/>
    </location>
</feature>
<reference evidence="2 3" key="1">
    <citation type="submission" date="2019-03" db="EMBL/GenBank/DDBJ databases">
        <title>Genomic Encyclopedia of Type Strains, Phase IV (KMG-IV): sequencing the most valuable type-strain genomes for metagenomic binning, comparative biology and taxonomic classification.</title>
        <authorList>
            <person name="Goeker M."/>
        </authorList>
    </citation>
    <scope>NUCLEOTIDE SEQUENCE [LARGE SCALE GENOMIC DNA]</scope>
    <source>
        <strain evidence="2 3">DSM 29487</strain>
    </source>
</reference>
<comment type="caution">
    <text evidence="2">The sequence shown here is derived from an EMBL/GenBank/DDBJ whole genome shotgun (WGS) entry which is preliminary data.</text>
</comment>
<dbReference type="RefSeq" id="WP_066449937.1">
    <property type="nucleotide sequence ID" value="NZ_JANKBF010000012.1"/>
</dbReference>
<protein>
    <submittedName>
        <fullName evidence="2">Uncharacterized protein</fullName>
    </submittedName>
</protein>
<evidence type="ECO:0000256" key="1">
    <source>
        <dbReference type="SAM" id="Phobius"/>
    </source>
</evidence>
<organism evidence="2 3">
    <name type="scientific">Longibaculum muris</name>
    <dbReference type="NCBI Taxonomy" id="1796628"/>
    <lineage>
        <taxon>Bacteria</taxon>
        <taxon>Bacillati</taxon>
        <taxon>Bacillota</taxon>
        <taxon>Erysipelotrichia</taxon>
        <taxon>Erysipelotrichales</taxon>
        <taxon>Coprobacillaceae</taxon>
        <taxon>Longibaculum</taxon>
    </lineage>
</organism>
<proteinExistence type="predicted"/>
<sequence length="124" mass="15172">MNKDIKRYFKECQYLFAYCGKKERKYLNKLKDNIDDGSHELNYDEIVERLGSPQEVIMNYYNQEDIYELIKKAKFVRTLRTIFILFLIICTLFFSFRAYIYQKTYEEVKDSNNSYFEESIEIIE</sequence>